<dbReference type="Proteomes" id="UP000289738">
    <property type="component" value="Chromosome A01"/>
</dbReference>
<keyword evidence="3" id="KW-1185">Reference proteome</keyword>
<comment type="caution">
    <text evidence="2">The sequence shown here is derived from an EMBL/GenBank/DDBJ whole genome shotgun (WGS) entry which is preliminary data.</text>
</comment>
<dbReference type="InterPro" id="IPR031052">
    <property type="entry name" value="FHY3/FAR1"/>
</dbReference>
<accession>A0A445EP44</accession>
<keyword evidence="1" id="KW-0479">Metal-binding</keyword>
<dbReference type="GO" id="GO:0006355">
    <property type="term" value="P:regulation of DNA-templated transcription"/>
    <property type="evidence" value="ECO:0007669"/>
    <property type="project" value="UniProtKB-UniRule"/>
</dbReference>
<comment type="subcellular location">
    <subcellularLocation>
        <location evidence="1">Nucleus</location>
    </subcellularLocation>
</comment>
<dbReference type="PANTHER" id="PTHR31669">
    <property type="entry name" value="PROTEIN FAR1-RELATED SEQUENCE 10-RELATED"/>
    <property type="match status" value="1"/>
</dbReference>
<sequence length="164" mass="19443">MYVMLDREKECWVVYRLELRHSHPCLAKKAVRYHEYRELTMHAKCVITDNNEADIRPNKTPYANRWKWVPIFFKSEFWASMRSTQWSESMHAFYGGFLHCKSRLVQFVHEYDNVLGNKEQKELEDDAADSKGVIPCIGSTAIERQFYQEYTSNMFNHTGSTITT</sequence>
<reference evidence="2 3" key="1">
    <citation type="submission" date="2019-01" db="EMBL/GenBank/DDBJ databases">
        <title>Sequencing of cultivated peanut Arachis hypogaea provides insights into genome evolution and oil improvement.</title>
        <authorList>
            <person name="Chen X."/>
        </authorList>
    </citation>
    <scope>NUCLEOTIDE SEQUENCE [LARGE SCALE GENOMIC DNA]</scope>
    <source>
        <strain evidence="3">cv. Fuhuasheng</strain>
        <tissue evidence="2">Leaves</tissue>
    </source>
</reference>
<dbReference type="AlphaFoldDB" id="A0A445EP44"/>
<name>A0A445EP44_ARAHY</name>
<keyword evidence="1" id="KW-0862">Zinc</keyword>
<evidence type="ECO:0000256" key="1">
    <source>
        <dbReference type="RuleBase" id="RU367018"/>
    </source>
</evidence>
<dbReference type="PANTHER" id="PTHR31669:SF297">
    <property type="entry name" value="PROTEIN FAR1-RELATED SEQUENCE"/>
    <property type="match status" value="1"/>
</dbReference>
<comment type="function">
    <text evidence="1">Putative transcription activator involved in regulating light control of development.</text>
</comment>
<dbReference type="GO" id="GO:0008270">
    <property type="term" value="F:zinc ion binding"/>
    <property type="evidence" value="ECO:0007669"/>
    <property type="project" value="UniProtKB-UniRule"/>
</dbReference>
<dbReference type="GO" id="GO:0005634">
    <property type="term" value="C:nucleus"/>
    <property type="evidence" value="ECO:0007669"/>
    <property type="project" value="UniProtKB-SubCell"/>
</dbReference>
<dbReference type="EMBL" id="SDMP01000001">
    <property type="protein sequence ID" value="RYR77151.1"/>
    <property type="molecule type" value="Genomic_DNA"/>
</dbReference>
<proteinExistence type="inferred from homology"/>
<keyword evidence="1" id="KW-0863">Zinc-finger</keyword>
<protein>
    <recommendedName>
        <fullName evidence="1">Protein FAR1-RELATED SEQUENCE</fullName>
    </recommendedName>
</protein>
<comment type="similarity">
    <text evidence="1">Belongs to the FHY3/FAR1 family.</text>
</comment>
<evidence type="ECO:0000313" key="3">
    <source>
        <dbReference type="Proteomes" id="UP000289738"/>
    </source>
</evidence>
<organism evidence="2 3">
    <name type="scientific">Arachis hypogaea</name>
    <name type="common">Peanut</name>
    <dbReference type="NCBI Taxonomy" id="3818"/>
    <lineage>
        <taxon>Eukaryota</taxon>
        <taxon>Viridiplantae</taxon>
        <taxon>Streptophyta</taxon>
        <taxon>Embryophyta</taxon>
        <taxon>Tracheophyta</taxon>
        <taxon>Spermatophyta</taxon>
        <taxon>Magnoliopsida</taxon>
        <taxon>eudicotyledons</taxon>
        <taxon>Gunneridae</taxon>
        <taxon>Pentapetalae</taxon>
        <taxon>rosids</taxon>
        <taxon>fabids</taxon>
        <taxon>Fabales</taxon>
        <taxon>Fabaceae</taxon>
        <taxon>Papilionoideae</taxon>
        <taxon>50 kb inversion clade</taxon>
        <taxon>dalbergioids sensu lato</taxon>
        <taxon>Dalbergieae</taxon>
        <taxon>Pterocarpus clade</taxon>
        <taxon>Arachis</taxon>
    </lineage>
</organism>
<keyword evidence="1" id="KW-0539">Nucleus</keyword>
<gene>
    <name evidence="2" type="ORF">Ahy_A01g001615</name>
</gene>
<evidence type="ECO:0000313" key="2">
    <source>
        <dbReference type="EMBL" id="RYR77151.1"/>
    </source>
</evidence>